<dbReference type="InterPro" id="IPR029058">
    <property type="entry name" value="AB_hydrolase_fold"/>
</dbReference>
<accession>A0AAQ3PY90</accession>
<reference evidence="3 4" key="1">
    <citation type="submission" date="2024-02" db="EMBL/GenBank/DDBJ databases">
        <title>High-quality chromosome-scale genome assembly of Pensacola bahiagrass (Paspalum notatum Flugge var. saurae).</title>
        <authorList>
            <person name="Vega J.M."/>
            <person name="Podio M."/>
            <person name="Orjuela J."/>
            <person name="Siena L.A."/>
            <person name="Pessino S.C."/>
            <person name="Combes M.C."/>
            <person name="Mariac C."/>
            <person name="Albertini E."/>
            <person name="Pupilli F."/>
            <person name="Ortiz J.P.A."/>
            <person name="Leblanc O."/>
        </authorList>
    </citation>
    <scope>NUCLEOTIDE SEQUENCE [LARGE SCALE GENOMIC DNA]</scope>
    <source>
        <strain evidence="3">R1</strain>
        <tissue evidence="3">Leaf</tissue>
    </source>
</reference>
<evidence type="ECO:0000313" key="3">
    <source>
        <dbReference type="EMBL" id="WVZ55042.1"/>
    </source>
</evidence>
<gene>
    <name evidence="3" type="ORF">U9M48_005758</name>
</gene>
<keyword evidence="4" id="KW-1185">Reference proteome</keyword>
<dbReference type="Gene3D" id="3.40.50.1820">
    <property type="entry name" value="alpha/beta hydrolase"/>
    <property type="match status" value="1"/>
</dbReference>
<feature type="signal peptide" evidence="2">
    <location>
        <begin position="1"/>
        <end position="24"/>
    </location>
</feature>
<dbReference type="AlphaFoldDB" id="A0AAQ3PY90"/>
<evidence type="ECO:0000256" key="2">
    <source>
        <dbReference type="SAM" id="SignalP"/>
    </source>
</evidence>
<protein>
    <recommendedName>
        <fullName evidence="5">Palmitoyl-protein thioesterase 1</fullName>
    </recommendedName>
</protein>
<dbReference type="Proteomes" id="UP001341281">
    <property type="component" value="Chromosome 02"/>
</dbReference>
<dbReference type="PANTHER" id="PTHR11247:SF66">
    <property type="entry name" value="OS03G0101100 PROTEIN"/>
    <property type="match status" value="1"/>
</dbReference>
<name>A0AAQ3PY90_PASNO</name>
<dbReference type="PANTHER" id="PTHR11247">
    <property type="entry name" value="PALMITOYL-PROTEIN THIOESTERASE/DOLICHYLDIPHOSPHATASE 1"/>
    <property type="match status" value="1"/>
</dbReference>
<feature type="chain" id="PRO_5043044740" description="Palmitoyl-protein thioesterase 1" evidence="2">
    <location>
        <begin position="25"/>
        <end position="368"/>
    </location>
</feature>
<sequence length="368" mass="40653">MRSRRAALVLLLPLLAAAVQTSAALPFIVLHGSWVTSTPLNSTPHHSSPLLLATVNEHRAGRNWGPVRQPRRRHLHKTSQRMVRLRRPLPVLEIGSGTWDSWVMPLQQQADIVCNKVKEMEQLRSGYNIVGLSQGNLIGRAVVEFCDGGPPVKNFISLGGPHAGTASVPLCGSGIFCIIVDALLKLEIYSDYVQAHLAPSGYLKIPTDMEDYLKSCRFLPKLNNEIPEGRNATYKERFSSLENLVLIMFEDDAVLIPRETSWFGYYPDGAFDPVLPPQKTTLYEEDWIGLKTLDEAGRVKFVSVAGGHLGISKGDMRKYIVPYLVDRSSSKTLWWSISDLVGVTWHAARELALGLTESDGAVLGSLSS</sequence>
<evidence type="ECO:0000313" key="4">
    <source>
        <dbReference type="Proteomes" id="UP001341281"/>
    </source>
</evidence>
<evidence type="ECO:0000256" key="1">
    <source>
        <dbReference type="ARBA" id="ARBA00022801"/>
    </source>
</evidence>
<keyword evidence="1" id="KW-0378">Hydrolase</keyword>
<dbReference type="SUPFAM" id="SSF53474">
    <property type="entry name" value="alpha/beta-Hydrolases"/>
    <property type="match status" value="1"/>
</dbReference>
<organism evidence="3 4">
    <name type="scientific">Paspalum notatum var. saurae</name>
    <dbReference type="NCBI Taxonomy" id="547442"/>
    <lineage>
        <taxon>Eukaryota</taxon>
        <taxon>Viridiplantae</taxon>
        <taxon>Streptophyta</taxon>
        <taxon>Embryophyta</taxon>
        <taxon>Tracheophyta</taxon>
        <taxon>Spermatophyta</taxon>
        <taxon>Magnoliopsida</taxon>
        <taxon>Liliopsida</taxon>
        <taxon>Poales</taxon>
        <taxon>Poaceae</taxon>
        <taxon>PACMAD clade</taxon>
        <taxon>Panicoideae</taxon>
        <taxon>Andropogonodae</taxon>
        <taxon>Paspaleae</taxon>
        <taxon>Paspalinae</taxon>
        <taxon>Paspalum</taxon>
    </lineage>
</organism>
<dbReference type="Pfam" id="PF02089">
    <property type="entry name" value="Palm_thioest"/>
    <property type="match status" value="1"/>
</dbReference>
<proteinExistence type="predicted"/>
<evidence type="ECO:0008006" key="5">
    <source>
        <dbReference type="Google" id="ProtNLM"/>
    </source>
</evidence>
<dbReference type="EMBL" id="CP144746">
    <property type="protein sequence ID" value="WVZ55042.1"/>
    <property type="molecule type" value="Genomic_DNA"/>
</dbReference>
<keyword evidence="2" id="KW-0732">Signal</keyword>
<dbReference type="GO" id="GO:0016790">
    <property type="term" value="F:thiolester hydrolase activity"/>
    <property type="evidence" value="ECO:0007669"/>
    <property type="project" value="TreeGrafter"/>
</dbReference>